<dbReference type="GO" id="GO:0007052">
    <property type="term" value="P:mitotic spindle organization"/>
    <property type="evidence" value="ECO:0007669"/>
    <property type="project" value="TreeGrafter"/>
</dbReference>
<evidence type="ECO:0000256" key="6">
    <source>
        <dbReference type="ARBA" id="ARBA00023110"/>
    </source>
</evidence>
<comment type="catalytic activity">
    <reaction evidence="1 10">
        <text>[protein]-peptidylproline (omega=180) = [protein]-peptidylproline (omega=0)</text>
        <dbReference type="Rhea" id="RHEA:16237"/>
        <dbReference type="Rhea" id="RHEA-COMP:10747"/>
        <dbReference type="Rhea" id="RHEA-COMP:10748"/>
        <dbReference type="ChEBI" id="CHEBI:83833"/>
        <dbReference type="ChEBI" id="CHEBI:83834"/>
        <dbReference type="EC" id="5.2.1.8"/>
    </reaction>
</comment>
<dbReference type="GO" id="GO:0005634">
    <property type="term" value="C:nucleus"/>
    <property type="evidence" value="ECO:0007669"/>
    <property type="project" value="TreeGrafter"/>
</dbReference>
<evidence type="ECO:0000256" key="5">
    <source>
        <dbReference type="ARBA" id="ARBA00022490"/>
    </source>
</evidence>
<comment type="function">
    <text evidence="10">PPIases accelerate the folding of proteins. It catalyzes the cis-trans isomerization of proline imidic peptide bonds in oligopeptides.</text>
</comment>
<dbReference type="Proteomes" id="UP000749559">
    <property type="component" value="Unassembled WGS sequence"/>
</dbReference>
<evidence type="ECO:0000256" key="3">
    <source>
        <dbReference type="ARBA" id="ARBA00011019"/>
    </source>
</evidence>
<evidence type="ECO:0000256" key="2">
    <source>
        <dbReference type="ARBA" id="ARBA00004496"/>
    </source>
</evidence>
<dbReference type="PIRSF" id="PIRSF016325">
    <property type="entry name" value="Phstyr_phstse_ac"/>
    <property type="match status" value="1"/>
</dbReference>
<dbReference type="EMBL" id="CAIIXF020000006">
    <property type="protein sequence ID" value="CAH1785912.1"/>
    <property type="molecule type" value="Genomic_DNA"/>
</dbReference>
<dbReference type="Gene3D" id="1.20.120.1150">
    <property type="match status" value="1"/>
</dbReference>
<keyword evidence="5 10" id="KW-0963">Cytoplasm</keyword>
<proteinExistence type="inferred from homology"/>
<dbReference type="AlphaFoldDB" id="A0A8J1U052"/>
<dbReference type="Pfam" id="PF03095">
    <property type="entry name" value="PTPA"/>
    <property type="match status" value="1"/>
</dbReference>
<dbReference type="InterPro" id="IPR043170">
    <property type="entry name" value="PTPA_C_lid"/>
</dbReference>
<dbReference type="FunFam" id="1.20.120.1150:FF:000002">
    <property type="entry name" value="Serine/threonine-protein phosphatase 2A activator"/>
    <property type="match status" value="1"/>
</dbReference>
<dbReference type="SUPFAM" id="SSF140984">
    <property type="entry name" value="PTPA-like"/>
    <property type="match status" value="1"/>
</dbReference>
<keyword evidence="7 10" id="KW-0413">Isomerase</keyword>
<keyword evidence="12" id="KW-1185">Reference proteome</keyword>
<dbReference type="GO" id="GO:0003755">
    <property type="term" value="F:peptidyl-prolyl cis-trans isomerase activity"/>
    <property type="evidence" value="ECO:0007669"/>
    <property type="project" value="UniProtKB-KW"/>
</dbReference>
<evidence type="ECO:0000256" key="10">
    <source>
        <dbReference type="RuleBase" id="RU361210"/>
    </source>
</evidence>
<dbReference type="PANTHER" id="PTHR10012">
    <property type="entry name" value="SERINE/THREONINE-PROTEIN PHOSPHATASE 2A REGULATORY SUBUNIT B"/>
    <property type="match status" value="1"/>
</dbReference>
<dbReference type="GO" id="GO:0005737">
    <property type="term" value="C:cytoplasm"/>
    <property type="evidence" value="ECO:0007669"/>
    <property type="project" value="UniProtKB-SubCell"/>
</dbReference>
<dbReference type="EC" id="5.2.1.8" evidence="4 10"/>
<gene>
    <name evidence="11" type="ORF">OFUS_LOCUS11910</name>
</gene>
<keyword evidence="6 10" id="KW-0697">Rotamase</keyword>
<evidence type="ECO:0000256" key="7">
    <source>
        <dbReference type="ARBA" id="ARBA00023235"/>
    </source>
</evidence>
<sequence length="317" mass="36036">MAAETSGDHGAINVETHTFTIPCKEIKRHDDMPRWDKSEAHRDIVGFIGAMNDAVKNKTLRSEFPVSETVSKLVSVLETLSGYVDEVPPCEQPQRFGNKSFRDWFSKMKDNIEELLKEALPLKFHPAIVEVSVYLIESMGNNTRIDYGTGHELSFIAFLCCLYKIGAFVESDSVAVVFRIFNEYLKLVRKLQLTYRMEPAGSQGVWSLDDHQFVPFIWGSAQLLDHQRIKPKAFTDPDICLSFSKDFMFLGSIEHINKVKTGPFAEHSNQLWNISGVQKWEKVNSGLMKMYKAEVLAKHPVIQHFLFGSLMSINPAT</sequence>
<protein>
    <recommendedName>
        <fullName evidence="8 10">Serine/threonine-protein phosphatase 2A activator</fullName>
        <ecNumber evidence="4 10">5.2.1.8</ecNumber>
    </recommendedName>
    <alternativeName>
        <fullName evidence="9 10">Phosphotyrosyl phosphatase activator</fullName>
    </alternativeName>
</protein>
<dbReference type="GO" id="GO:0000159">
    <property type="term" value="C:protein phosphatase type 2A complex"/>
    <property type="evidence" value="ECO:0007669"/>
    <property type="project" value="TreeGrafter"/>
</dbReference>
<dbReference type="InterPro" id="IPR004327">
    <property type="entry name" value="Phstyr_phstse_ac"/>
</dbReference>
<comment type="similarity">
    <text evidence="3 10">Belongs to the PTPA-type PPIase family.</text>
</comment>
<evidence type="ECO:0000313" key="12">
    <source>
        <dbReference type="Proteomes" id="UP000749559"/>
    </source>
</evidence>
<evidence type="ECO:0000256" key="4">
    <source>
        <dbReference type="ARBA" id="ARBA00013194"/>
    </source>
</evidence>
<name>A0A8J1U052_OWEFU</name>
<dbReference type="PANTHER" id="PTHR10012:SF0">
    <property type="entry name" value="SERINE_THREONINE-PROTEIN PHOSPHATASE 2A ACTIVATOR"/>
    <property type="match status" value="1"/>
</dbReference>
<comment type="caution">
    <text evidence="11">The sequence shown here is derived from an EMBL/GenBank/DDBJ whole genome shotgun (WGS) entry which is preliminary data.</text>
</comment>
<evidence type="ECO:0000256" key="1">
    <source>
        <dbReference type="ARBA" id="ARBA00000971"/>
    </source>
</evidence>
<dbReference type="InterPro" id="IPR037218">
    <property type="entry name" value="PTPA_sf"/>
</dbReference>
<comment type="subcellular location">
    <subcellularLocation>
        <location evidence="2 10">Cytoplasm</location>
    </subcellularLocation>
</comment>
<reference evidence="11" key="1">
    <citation type="submission" date="2022-03" db="EMBL/GenBank/DDBJ databases">
        <authorList>
            <person name="Martin C."/>
        </authorList>
    </citation>
    <scope>NUCLEOTIDE SEQUENCE</scope>
</reference>
<dbReference type="GO" id="GO:0008160">
    <property type="term" value="F:protein tyrosine phosphatase activator activity"/>
    <property type="evidence" value="ECO:0007669"/>
    <property type="project" value="TreeGrafter"/>
</dbReference>
<dbReference type="CDD" id="cd04087">
    <property type="entry name" value="PTPA"/>
    <property type="match status" value="1"/>
</dbReference>
<evidence type="ECO:0000313" key="11">
    <source>
        <dbReference type="EMBL" id="CAH1785912.1"/>
    </source>
</evidence>
<evidence type="ECO:0000256" key="9">
    <source>
        <dbReference type="ARBA" id="ARBA00044820"/>
    </source>
</evidence>
<dbReference type="OrthoDB" id="16120at2759"/>
<evidence type="ECO:0000256" key="8">
    <source>
        <dbReference type="ARBA" id="ARBA00044786"/>
    </source>
</evidence>
<organism evidence="11 12">
    <name type="scientific">Owenia fusiformis</name>
    <name type="common">Polychaete worm</name>
    <dbReference type="NCBI Taxonomy" id="6347"/>
    <lineage>
        <taxon>Eukaryota</taxon>
        <taxon>Metazoa</taxon>
        <taxon>Spiralia</taxon>
        <taxon>Lophotrochozoa</taxon>
        <taxon>Annelida</taxon>
        <taxon>Polychaeta</taxon>
        <taxon>Sedentaria</taxon>
        <taxon>Canalipalpata</taxon>
        <taxon>Sabellida</taxon>
        <taxon>Oweniida</taxon>
        <taxon>Oweniidae</taxon>
        <taxon>Owenia</taxon>
    </lineage>
</organism>
<accession>A0A8J1U052</accession>